<gene>
    <name evidence="2" type="ORF">AV903_19245</name>
    <name evidence="3" type="ORF">SY86_16335</name>
</gene>
<reference evidence="2 5" key="2">
    <citation type="submission" date="2016-01" db="EMBL/GenBank/DDBJ databases">
        <authorList>
            <person name="Oliw E.H."/>
        </authorList>
    </citation>
    <scope>NUCLEOTIDE SEQUENCE [LARGE SCALE GENOMIC DNA]</scope>
    <source>
        <strain evidence="2 5">MDcuke</strain>
    </source>
</reference>
<dbReference type="Proteomes" id="UP000033924">
    <property type="component" value="Unassembled WGS sequence"/>
</dbReference>
<evidence type="ECO:0000313" key="3">
    <source>
        <dbReference type="EMBL" id="KKF36654.1"/>
    </source>
</evidence>
<proteinExistence type="predicted"/>
<reference evidence="3 4" key="1">
    <citation type="submission" date="2015-01" db="EMBL/GenBank/DDBJ databases">
        <title>Erwinia tracheiphila.</title>
        <authorList>
            <person name="Shapiro L.R."/>
        </authorList>
    </citation>
    <scope>NUCLEOTIDE SEQUENCE [LARGE SCALE GENOMIC DNA]</scope>
    <source>
        <strain evidence="3 4">BuffGH</strain>
    </source>
</reference>
<keyword evidence="4" id="KW-1185">Reference proteome</keyword>
<organism evidence="3 4">
    <name type="scientific">Erwinia tracheiphila</name>
    <dbReference type="NCBI Taxonomy" id="65700"/>
    <lineage>
        <taxon>Bacteria</taxon>
        <taxon>Pseudomonadati</taxon>
        <taxon>Pseudomonadota</taxon>
        <taxon>Gammaproteobacteria</taxon>
        <taxon>Enterobacterales</taxon>
        <taxon>Erwiniaceae</taxon>
        <taxon>Erwinia</taxon>
    </lineage>
</organism>
<dbReference type="EMBL" id="JXNU01000003">
    <property type="protein sequence ID" value="KKF36654.1"/>
    <property type="molecule type" value="Genomic_DNA"/>
</dbReference>
<dbReference type="EMBL" id="CP013970">
    <property type="protein sequence ID" value="AXF77691.1"/>
    <property type="molecule type" value="Genomic_DNA"/>
</dbReference>
<feature type="transmembrane region" description="Helical" evidence="1">
    <location>
        <begin position="109"/>
        <end position="142"/>
    </location>
</feature>
<keyword evidence="1" id="KW-1133">Transmembrane helix</keyword>
<evidence type="ECO:0000313" key="4">
    <source>
        <dbReference type="Proteomes" id="UP000033924"/>
    </source>
</evidence>
<dbReference type="PATRIC" id="fig|65700.7.peg.4092"/>
<name>A0A0M2KCH7_9GAMM</name>
<dbReference type="Proteomes" id="UP000264980">
    <property type="component" value="Chromosome"/>
</dbReference>
<keyword evidence="1" id="KW-0472">Membrane</keyword>
<evidence type="ECO:0008006" key="6">
    <source>
        <dbReference type="Google" id="ProtNLM"/>
    </source>
</evidence>
<evidence type="ECO:0000313" key="5">
    <source>
        <dbReference type="Proteomes" id="UP000264980"/>
    </source>
</evidence>
<feature type="transmembrane region" description="Helical" evidence="1">
    <location>
        <begin position="7"/>
        <end position="28"/>
    </location>
</feature>
<dbReference type="RefSeq" id="WP_016193052.1">
    <property type="nucleotide sequence ID" value="NZ_CP013970.1"/>
</dbReference>
<keyword evidence="1" id="KW-0812">Transmembrane</keyword>
<evidence type="ECO:0000256" key="1">
    <source>
        <dbReference type="SAM" id="Phobius"/>
    </source>
</evidence>
<dbReference type="AlphaFoldDB" id="A0A0M2KCH7"/>
<sequence length="144" mass="14980">MMKKNWCCWTGTGMGSIALMLALIHFMAGPFSAQPPLEEIIATNAVAIKQATLAALRGKKEVMATPPDSLWDKDRMLSAAIAALAAGAVILGVLGGMVHKENRRVATAAVLLGIATVELQFAAMVLSVVLLLVLIAGVISLLSG</sequence>
<accession>A0A0M2KCH7</accession>
<evidence type="ECO:0000313" key="2">
    <source>
        <dbReference type="EMBL" id="AXF77691.1"/>
    </source>
</evidence>
<feature type="transmembrane region" description="Helical" evidence="1">
    <location>
        <begin position="76"/>
        <end position="97"/>
    </location>
</feature>
<protein>
    <recommendedName>
        <fullName evidence="6">Inner membrane protein yidI</fullName>
    </recommendedName>
</protein>